<keyword evidence="5" id="KW-0547">Nucleotide-binding</keyword>
<keyword evidence="4" id="KW-0808">Transferase</keyword>
<reference evidence="13" key="1">
    <citation type="journal article" date="2019" name="Int. J. Syst. Evol. Microbiol.">
        <title>The Global Catalogue of Microorganisms (GCM) 10K type strain sequencing project: providing services to taxonomists for standard genome sequencing and annotation.</title>
        <authorList>
            <consortium name="The Broad Institute Genomics Platform"/>
            <consortium name="The Broad Institute Genome Sequencing Center for Infectious Disease"/>
            <person name="Wu L."/>
            <person name="Ma J."/>
        </authorList>
    </citation>
    <scope>NUCLEOTIDE SEQUENCE [LARGE SCALE GENOMIC DNA]</scope>
    <source>
        <strain evidence="13">CECT 7131</strain>
    </source>
</reference>
<dbReference type="InterPro" id="IPR001789">
    <property type="entry name" value="Sig_transdc_resp-reg_receiver"/>
</dbReference>
<dbReference type="Pfam" id="PF00072">
    <property type="entry name" value="Response_reg"/>
    <property type="match status" value="1"/>
</dbReference>
<evidence type="ECO:0000259" key="11">
    <source>
        <dbReference type="PROSITE" id="PS50110"/>
    </source>
</evidence>
<protein>
    <recommendedName>
        <fullName evidence="2">histidine kinase</fullName>
        <ecNumber evidence="2">2.7.13.3</ecNumber>
    </recommendedName>
</protein>
<evidence type="ECO:0000256" key="3">
    <source>
        <dbReference type="ARBA" id="ARBA00022553"/>
    </source>
</evidence>
<gene>
    <name evidence="12" type="ORF">QWZ14_02245</name>
</gene>
<comment type="caution">
    <text evidence="12">The sequence shown here is derived from an EMBL/GenBank/DDBJ whole genome shotgun (WGS) entry which is preliminary data.</text>
</comment>
<dbReference type="InterPro" id="IPR011495">
    <property type="entry name" value="Sig_transdc_His_kin_sub2_dim/P"/>
</dbReference>
<proteinExistence type="predicted"/>
<keyword evidence="6 12" id="KW-0418">Kinase</keyword>
<dbReference type="InterPro" id="IPR003594">
    <property type="entry name" value="HATPase_dom"/>
</dbReference>
<evidence type="ECO:0000256" key="1">
    <source>
        <dbReference type="ARBA" id="ARBA00000085"/>
    </source>
</evidence>
<dbReference type="PANTHER" id="PTHR41523">
    <property type="entry name" value="TWO-COMPONENT SYSTEM SENSOR PROTEIN"/>
    <property type="match status" value="1"/>
</dbReference>
<comment type="catalytic activity">
    <reaction evidence="1">
        <text>ATP + protein L-histidine = ADP + protein N-phospho-L-histidine.</text>
        <dbReference type="EC" id="2.7.13.3"/>
    </reaction>
</comment>
<dbReference type="EC" id="2.7.13.3" evidence="2"/>
<evidence type="ECO:0000256" key="4">
    <source>
        <dbReference type="ARBA" id="ARBA00022679"/>
    </source>
</evidence>
<evidence type="ECO:0000256" key="7">
    <source>
        <dbReference type="ARBA" id="ARBA00022840"/>
    </source>
</evidence>
<dbReference type="Gene3D" id="3.40.50.2300">
    <property type="match status" value="1"/>
</dbReference>
<dbReference type="SUPFAM" id="SSF55874">
    <property type="entry name" value="ATPase domain of HSP90 chaperone/DNA topoisomerase II/histidine kinase"/>
    <property type="match status" value="1"/>
</dbReference>
<feature type="domain" description="Response regulatory" evidence="11">
    <location>
        <begin position="6"/>
        <end position="120"/>
    </location>
</feature>
<dbReference type="CDD" id="cd00156">
    <property type="entry name" value="REC"/>
    <property type="match status" value="1"/>
</dbReference>
<dbReference type="SMART" id="SM00448">
    <property type="entry name" value="REC"/>
    <property type="match status" value="1"/>
</dbReference>
<evidence type="ECO:0000256" key="6">
    <source>
        <dbReference type="ARBA" id="ARBA00022777"/>
    </source>
</evidence>
<sequence length="348" mass="36792">MNSPRRILYIDDEPGLRRLVQRDLERHGYTVATAAEGATGVAMATAGGFDAICLDHYMPGQDGLDTLEALRALPGLPPIIYVTGSDEGRIAVAALRAGAVDYVIKEAGGHFLVLLRAAIDGAIERARLRLAHERAEAAVREARDRAEELATQRAMLLREVNHRVANSLQLIASLTRLQEGAVRDPAAREALAAMRNRIAAVAQVHRRLYTSDDVRSVALQDYLGGLLEEIGRSVGGRAIELAAEPMEVPPDRAVSLGVIVSELVTNALKYAYPDRQDGPIRVRLRREDGAGVLAVQDEGVGTGAGTGAPGGTGLGRRIVEVLAGSVGGVVTQAAGPGGTEVSIRFALA</sequence>
<keyword evidence="7" id="KW-0067">ATP-binding</keyword>
<evidence type="ECO:0000256" key="2">
    <source>
        <dbReference type="ARBA" id="ARBA00012438"/>
    </source>
</evidence>
<dbReference type="InterPro" id="IPR011006">
    <property type="entry name" value="CheY-like_superfamily"/>
</dbReference>
<dbReference type="PROSITE" id="PS50110">
    <property type="entry name" value="RESPONSE_REGULATORY"/>
    <property type="match status" value="1"/>
</dbReference>
<keyword evidence="3 8" id="KW-0597">Phosphoprotein</keyword>
<keyword evidence="13" id="KW-1185">Reference proteome</keyword>
<evidence type="ECO:0000256" key="8">
    <source>
        <dbReference type="PROSITE-ProRule" id="PRU00169"/>
    </source>
</evidence>
<name>A0ABT8A0E8_9PROT</name>
<dbReference type="Pfam" id="PF13581">
    <property type="entry name" value="HATPase_c_2"/>
    <property type="match status" value="1"/>
</dbReference>
<dbReference type="Proteomes" id="UP001529369">
    <property type="component" value="Unassembled WGS sequence"/>
</dbReference>
<accession>A0ABT8A0E8</accession>
<dbReference type="InterPro" id="IPR005467">
    <property type="entry name" value="His_kinase_dom"/>
</dbReference>
<feature type="domain" description="Histidine kinase" evidence="10">
    <location>
        <begin position="159"/>
        <end position="348"/>
    </location>
</feature>
<feature type="coiled-coil region" evidence="9">
    <location>
        <begin position="125"/>
        <end position="159"/>
    </location>
</feature>
<dbReference type="SUPFAM" id="SSF52172">
    <property type="entry name" value="CheY-like"/>
    <property type="match status" value="1"/>
</dbReference>
<dbReference type="InterPro" id="IPR036890">
    <property type="entry name" value="HATPase_C_sf"/>
</dbReference>
<dbReference type="SMART" id="SM00387">
    <property type="entry name" value="HATPase_c"/>
    <property type="match status" value="1"/>
</dbReference>
<dbReference type="GO" id="GO:0016301">
    <property type="term" value="F:kinase activity"/>
    <property type="evidence" value="ECO:0007669"/>
    <property type="project" value="UniProtKB-KW"/>
</dbReference>
<dbReference type="CDD" id="cd16936">
    <property type="entry name" value="HATPase_RsbW-like"/>
    <property type="match status" value="1"/>
</dbReference>
<dbReference type="PROSITE" id="PS50109">
    <property type="entry name" value="HIS_KIN"/>
    <property type="match status" value="1"/>
</dbReference>
<dbReference type="Pfam" id="PF07568">
    <property type="entry name" value="HisKA_2"/>
    <property type="match status" value="1"/>
</dbReference>
<evidence type="ECO:0000256" key="9">
    <source>
        <dbReference type="SAM" id="Coils"/>
    </source>
</evidence>
<feature type="modified residue" description="4-aspartylphosphate" evidence="8">
    <location>
        <position position="55"/>
    </location>
</feature>
<dbReference type="EMBL" id="JAUFPN010000020">
    <property type="protein sequence ID" value="MDN3563197.1"/>
    <property type="molecule type" value="Genomic_DNA"/>
</dbReference>
<dbReference type="RefSeq" id="WP_290314934.1">
    <property type="nucleotide sequence ID" value="NZ_JAUFPN010000020.1"/>
</dbReference>
<evidence type="ECO:0000256" key="5">
    <source>
        <dbReference type="ARBA" id="ARBA00022741"/>
    </source>
</evidence>
<dbReference type="PANTHER" id="PTHR41523:SF8">
    <property type="entry name" value="ETHYLENE RESPONSE SENSOR PROTEIN"/>
    <property type="match status" value="1"/>
</dbReference>
<organism evidence="12 13">
    <name type="scientific">Paeniroseomonas aquatica</name>
    <dbReference type="NCBI Taxonomy" id="373043"/>
    <lineage>
        <taxon>Bacteria</taxon>
        <taxon>Pseudomonadati</taxon>
        <taxon>Pseudomonadota</taxon>
        <taxon>Alphaproteobacteria</taxon>
        <taxon>Acetobacterales</taxon>
        <taxon>Acetobacteraceae</taxon>
        <taxon>Paeniroseomonas</taxon>
    </lineage>
</organism>
<dbReference type="Gene3D" id="3.30.450.20">
    <property type="entry name" value="PAS domain"/>
    <property type="match status" value="1"/>
</dbReference>
<dbReference type="Gene3D" id="3.30.565.10">
    <property type="entry name" value="Histidine kinase-like ATPase, C-terminal domain"/>
    <property type="match status" value="1"/>
</dbReference>
<evidence type="ECO:0000259" key="10">
    <source>
        <dbReference type="PROSITE" id="PS50109"/>
    </source>
</evidence>
<evidence type="ECO:0000313" key="12">
    <source>
        <dbReference type="EMBL" id="MDN3563197.1"/>
    </source>
</evidence>
<keyword evidence="9" id="KW-0175">Coiled coil</keyword>
<evidence type="ECO:0000313" key="13">
    <source>
        <dbReference type="Proteomes" id="UP001529369"/>
    </source>
</evidence>